<protein>
    <recommendedName>
        <fullName evidence="7">Endoplasmic reticulum-Golgi intermediate compartment protein 3</fullName>
    </recommendedName>
</protein>
<evidence type="ECO:0000256" key="4">
    <source>
        <dbReference type="ARBA" id="ARBA00022692"/>
    </source>
</evidence>
<name>A0A1B0DCJ7_PHLPP</name>
<keyword evidence="6" id="KW-0472">Membrane</keyword>
<dbReference type="VEuPathDB" id="VectorBase:PPAI005536"/>
<evidence type="ECO:0000259" key="8">
    <source>
        <dbReference type="Pfam" id="PF07970"/>
    </source>
</evidence>
<dbReference type="InterPro" id="IPR012936">
    <property type="entry name" value="Erv_C"/>
</dbReference>
<dbReference type="Proteomes" id="UP000092462">
    <property type="component" value="Unassembled WGS sequence"/>
</dbReference>
<comment type="similarity">
    <text evidence="3">Belongs to the ERGIC family.</text>
</comment>
<dbReference type="Pfam" id="PF07970">
    <property type="entry name" value="COPIIcoated_ERV"/>
    <property type="match status" value="1"/>
</dbReference>
<dbReference type="PANTHER" id="PTHR10984">
    <property type="entry name" value="ENDOPLASMIC RETICULUM-GOLGI INTERMEDIATE COMPARTMENT PROTEIN"/>
    <property type="match status" value="1"/>
</dbReference>
<keyword evidence="5" id="KW-1133">Transmembrane helix</keyword>
<organism evidence="10 11">
    <name type="scientific">Phlebotomus papatasi</name>
    <name type="common">Sandfly</name>
    <dbReference type="NCBI Taxonomy" id="29031"/>
    <lineage>
        <taxon>Eukaryota</taxon>
        <taxon>Metazoa</taxon>
        <taxon>Ecdysozoa</taxon>
        <taxon>Arthropoda</taxon>
        <taxon>Hexapoda</taxon>
        <taxon>Insecta</taxon>
        <taxon>Pterygota</taxon>
        <taxon>Neoptera</taxon>
        <taxon>Endopterygota</taxon>
        <taxon>Diptera</taxon>
        <taxon>Nematocera</taxon>
        <taxon>Psychodoidea</taxon>
        <taxon>Psychodidae</taxon>
        <taxon>Phlebotomus</taxon>
        <taxon>Phlebotomus</taxon>
    </lineage>
</organism>
<dbReference type="VEuPathDB" id="VectorBase:PPAPM1_004362"/>
<sequence length="389" mass="43364">MLDLLKRVDAYPKTFEEFSFKTLMGAIVTIISSVLIGVLILLEVNAFLTPNISEELFVDTTRSHKLQINVDITVPRISCDYLSVDAMDTAGEQHLHIEHNVYKRRLDLDGNVITGDKPIKEMMTTTEKKTEQSSTEKAVENTTPACGSCYGAGVNDTHCCNTCQEVIDAYRVKRWNPNPEDFVQCKNENITGKGQSKNALKEGCQIYGNMEVNRMGGSFHIAPGQSFSINHVHIHDVQPYTSTSFNTSHTINHLSFGERINFANTHPLDELKVTASEGATMFQYYVKIVPTLYVKRNGESVHTNQFSVTRHQKVVSVITGESGMPGIFFSYELSPLMVKYTEKDNSLGHLATNICAIVGGIYTVAGIFYSMLHTSLNAIRKKIELGKFS</sequence>
<evidence type="ECO:0000256" key="7">
    <source>
        <dbReference type="ARBA" id="ARBA00040493"/>
    </source>
</evidence>
<evidence type="ECO:0000259" key="9">
    <source>
        <dbReference type="Pfam" id="PF13850"/>
    </source>
</evidence>
<dbReference type="AlphaFoldDB" id="A0A1B0DCJ7"/>
<comment type="subcellular location">
    <subcellularLocation>
        <location evidence="2">Endoplasmic reticulum-Golgi intermediate compartment membrane</location>
        <topology evidence="2">Multi-pass membrane protein</topology>
    </subcellularLocation>
    <subcellularLocation>
        <location evidence="1">Golgi apparatus</location>
        <location evidence="1">cis-Golgi network membrane</location>
        <topology evidence="1">Multi-pass membrane protein</topology>
    </subcellularLocation>
</comment>
<dbReference type="GO" id="GO:0000139">
    <property type="term" value="C:Golgi membrane"/>
    <property type="evidence" value="ECO:0007669"/>
    <property type="project" value="TreeGrafter"/>
</dbReference>
<dbReference type="InterPro" id="IPR045888">
    <property type="entry name" value="Erv"/>
</dbReference>
<dbReference type="OrthoDB" id="270930at2759"/>
<dbReference type="PANTHER" id="PTHR10984:SF25">
    <property type="entry name" value="ENDOPLASMIC RETICULUM-GOLGI INTERMEDIATE COMPARTMENT PROTEIN 3"/>
    <property type="match status" value="1"/>
</dbReference>
<dbReference type="RefSeq" id="XP_055707054.1">
    <property type="nucleotide sequence ID" value="XM_055851079.1"/>
</dbReference>
<dbReference type="GO" id="GO:0033116">
    <property type="term" value="C:endoplasmic reticulum-Golgi intermediate compartment membrane"/>
    <property type="evidence" value="ECO:0007669"/>
    <property type="project" value="UniProtKB-SubCell"/>
</dbReference>
<dbReference type="GO" id="GO:0030134">
    <property type="term" value="C:COPII-coated ER to Golgi transport vesicle"/>
    <property type="evidence" value="ECO:0007669"/>
    <property type="project" value="TreeGrafter"/>
</dbReference>
<evidence type="ECO:0000313" key="11">
    <source>
        <dbReference type="Proteomes" id="UP000092462"/>
    </source>
</evidence>
<evidence type="ECO:0000256" key="5">
    <source>
        <dbReference type="ARBA" id="ARBA00022989"/>
    </source>
</evidence>
<evidence type="ECO:0000256" key="6">
    <source>
        <dbReference type="ARBA" id="ARBA00023136"/>
    </source>
</evidence>
<keyword evidence="4" id="KW-0812">Transmembrane</keyword>
<proteinExistence type="inferred from homology"/>
<dbReference type="EMBL" id="AJVK01005139">
    <property type="status" value="NOT_ANNOTATED_CDS"/>
    <property type="molecule type" value="Genomic_DNA"/>
</dbReference>
<dbReference type="GO" id="GO:0006890">
    <property type="term" value="P:retrograde vesicle-mediated transport, Golgi to endoplasmic reticulum"/>
    <property type="evidence" value="ECO:0007669"/>
    <property type="project" value="TreeGrafter"/>
</dbReference>
<reference evidence="10" key="1">
    <citation type="submission" date="2022-08" db="UniProtKB">
        <authorList>
            <consortium name="EnsemblMetazoa"/>
        </authorList>
    </citation>
    <scope>IDENTIFICATION</scope>
    <source>
        <strain evidence="10">Israel</strain>
    </source>
</reference>
<dbReference type="EnsemblMetazoa" id="PPAI005536-RA">
    <property type="protein sequence ID" value="PPAI005536-PA"/>
    <property type="gene ID" value="PPAI005536"/>
</dbReference>
<evidence type="ECO:0000256" key="1">
    <source>
        <dbReference type="ARBA" id="ARBA00004257"/>
    </source>
</evidence>
<feature type="domain" description="Endoplasmic reticulum vesicle transporter C-terminal" evidence="8">
    <location>
        <begin position="149"/>
        <end position="367"/>
    </location>
</feature>
<dbReference type="GeneID" id="129804059"/>
<accession>A0A1B0DCJ7</accession>
<evidence type="ECO:0000256" key="2">
    <source>
        <dbReference type="ARBA" id="ARBA00004457"/>
    </source>
</evidence>
<dbReference type="KEGG" id="ppap:129804059"/>
<dbReference type="InterPro" id="IPR039542">
    <property type="entry name" value="Erv_N"/>
</dbReference>
<keyword evidence="11" id="KW-1185">Reference proteome</keyword>
<evidence type="ECO:0000256" key="3">
    <source>
        <dbReference type="ARBA" id="ARBA00005648"/>
    </source>
</evidence>
<feature type="domain" description="Endoplasmic reticulum vesicle transporter N-terminal" evidence="9">
    <location>
        <begin position="5"/>
        <end position="94"/>
    </location>
</feature>
<dbReference type="Pfam" id="PF13850">
    <property type="entry name" value="ERGIC_N"/>
    <property type="match status" value="1"/>
</dbReference>
<dbReference type="GO" id="GO:0006888">
    <property type="term" value="P:endoplasmic reticulum to Golgi vesicle-mediated transport"/>
    <property type="evidence" value="ECO:0007669"/>
    <property type="project" value="TreeGrafter"/>
</dbReference>
<dbReference type="GO" id="GO:0005789">
    <property type="term" value="C:endoplasmic reticulum membrane"/>
    <property type="evidence" value="ECO:0007669"/>
    <property type="project" value="TreeGrafter"/>
</dbReference>
<evidence type="ECO:0000313" key="10">
    <source>
        <dbReference type="EnsemblMetazoa" id="PPAI005536-PA"/>
    </source>
</evidence>